<keyword evidence="3" id="KW-1185">Reference proteome</keyword>
<dbReference type="AlphaFoldDB" id="A0A139HD99"/>
<name>A0A139HD99_9PEZI</name>
<dbReference type="OrthoDB" id="426718at2759"/>
<dbReference type="PANTHER" id="PTHR37490:SF3">
    <property type="entry name" value="DUF3431 DOMAIN CONTAINING PROTEIN"/>
    <property type="match status" value="1"/>
</dbReference>
<dbReference type="Proteomes" id="UP000070133">
    <property type="component" value="Unassembled WGS sequence"/>
</dbReference>
<protein>
    <submittedName>
        <fullName evidence="2">Uncharacterized protein</fullName>
    </submittedName>
</protein>
<feature type="region of interest" description="Disordered" evidence="1">
    <location>
        <begin position="431"/>
        <end position="453"/>
    </location>
</feature>
<evidence type="ECO:0000313" key="3">
    <source>
        <dbReference type="Proteomes" id="UP000070133"/>
    </source>
</evidence>
<dbReference type="Pfam" id="PF11913">
    <property type="entry name" value="DUF3431"/>
    <property type="match status" value="1"/>
</dbReference>
<proteinExistence type="predicted"/>
<gene>
    <name evidence="2" type="ORF">AC578_3346</name>
</gene>
<evidence type="ECO:0000256" key="1">
    <source>
        <dbReference type="SAM" id="MobiDB-lite"/>
    </source>
</evidence>
<sequence>MFHQLCLLVLTAAITSLLFFTALWTSQSQALQNFHFSALIPGSLKSGNGDELFNGRHFLFGAPVAATRPNSTVAPPNVTLVLATMDYTDNKWIHDELGDVLRPHGDLGTAIYVVNDNTAPLHTPANKGHEAMAYLTYMIDFYDSLPDISIFMHGHKTAWHNNDLLDMSSSAMVRYLRREKVQRDGYMNLRCHWNPGCPDHLHPFATEYDEEKSEELLIKDAWMQVFGVEESQVPETLAQPCCSQFAVTKERIRDLPKAKYEHFRDWLLASQLTDYVTGRIFEYFWQYMLNNTPLLCPDPRVCYCEGYGVCFENPGEYDMWLDLRADLTMYEQQLYSWNQWQHDKTVERRDSLEVEEVANLDEEKLESLASITDETGPNRRNGGGGGGEEKLDRGRELVIKISEIREELERRIQAALKLGADPSRRQAAIEAAKKHDLPLVPRDGTAYPKKKHR</sequence>
<dbReference type="PANTHER" id="PTHR37490">
    <property type="entry name" value="EXPRESSED PROTEIN"/>
    <property type="match status" value="1"/>
</dbReference>
<accession>A0A139HD99</accession>
<dbReference type="EMBL" id="LFZN01000074">
    <property type="protein sequence ID" value="KXT00396.1"/>
    <property type="molecule type" value="Genomic_DNA"/>
</dbReference>
<evidence type="ECO:0000313" key="2">
    <source>
        <dbReference type="EMBL" id="KXT00396.1"/>
    </source>
</evidence>
<dbReference type="InterPro" id="IPR021838">
    <property type="entry name" value="DUF3431"/>
</dbReference>
<feature type="region of interest" description="Disordered" evidence="1">
    <location>
        <begin position="365"/>
        <end position="391"/>
    </location>
</feature>
<organism evidence="2 3">
    <name type="scientific">Pseudocercospora eumusae</name>
    <dbReference type="NCBI Taxonomy" id="321146"/>
    <lineage>
        <taxon>Eukaryota</taxon>
        <taxon>Fungi</taxon>
        <taxon>Dikarya</taxon>
        <taxon>Ascomycota</taxon>
        <taxon>Pezizomycotina</taxon>
        <taxon>Dothideomycetes</taxon>
        <taxon>Dothideomycetidae</taxon>
        <taxon>Mycosphaerellales</taxon>
        <taxon>Mycosphaerellaceae</taxon>
        <taxon>Pseudocercospora</taxon>
    </lineage>
</organism>
<comment type="caution">
    <text evidence="2">The sequence shown here is derived from an EMBL/GenBank/DDBJ whole genome shotgun (WGS) entry which is preliminary data.</text>
</comment>
<reference evidence="2 3" key="1">
    <citation type="submission" date="2015-07" db="EMBL/GenBank/DDBJ databases">
        <title>Comparative genomics of the Sigatoka disease complex on banana suggests a link between parallel evolutionary changes in Pseudocercospora fijiensis and Pseudocercospora eumusae and increased virulence on the banana host.</title>
        <authorList>
            <person name="Chang T.-C."/>
            <person name="Salvucci A."/>
            <person name="Crous P.W."/>
            <person name="Stergiopoulos I."/>
        </authorList>
    </citation>
    <scope>NUCLEOTIDE SEQUENCE [LARGE SCALE GENOMIC DNA]</scope>
    <source>
        <strain evidence="2 3">CBS 114824</strain>
    </source>
</reference>